<evidence type="ECO:0000313" key="1">
    <source>
        <dbReference type="EMBL" id="KAG5620699.1"/>
    </source>
</evidence>
<evidence type="ECO:0000313" key="2">
    <source>
        <dbReference type="Proteomes" id="UP000824120"/>
    </source>
</evidence>
<organism evidence="1 2">
    <name type="scientific">Solanum commersonii</name>
    <name type="common">Commerson's wild potato</name>
    <name type="synonym">Commerson's nightshade</name>
    <dbReference type="NCBI Taxonomy" id="4109"/>
    <lineage>
        <taxon>Eukaryota</taxon>
        <taxon>Viridiplantae</taxon>
        <taxon>Streptophyta</taxon>
        <taxon>Embryophyta</taxon>
        <taxon>Tracheophyta</taxon>
        <taxon>Spermatophyta</taxon>
        <taxon>Magnoliopsida</taxon>
        <taxon>eudicotyledons</taxon>
        <taxon>Gunneridae</taxon>
        <taxon>Pentapetalae</taxon>
        <taxon>asterids</taxon>
        <taxon>lamiids</taxon>
        <taxon>Solanales</taxon>
        <taxon>Solanaceae</taxon>
        <taxon>Solanoideae</taxon>
        <taxon>Solaneae</taxon>
        <taxon>Solanum</taxon>
    </lineage>
</organism>
<protein>
    <recommendedName>
        <fullName evidence="3">Reverse transcriptase domain-containing protein</fullName>
    </recommendedName>
</protein>
<name>A0A9J6A8T6_SOLCO</name>
<evidence type="ECO:0008006" key="3">
    <source>
        <dbReference type="Google" id="ProtNLM"/>
    </source>
</evidence>
<reference evidence="1 2" key="1">
    <citation type="submission" date="2020-09" db="EMBL/GenBank/DDBJ databases">
        <title>De no assembly of potato wild relative species, Solanum commersonii.</title>
        <authorList>
            <person name="Cho K."/>
        </authorList>
    </citation>
    <scope>NUCLEOTIDE SEQUENCE [LARGE SCALE GENOMIC DNA]</scope>
    <source>
        <strain evidence="1">LZ3.2</strain>
        <tissue evidence="1">Leaf</tissue>
    </source>
</reference>
<accession>A0A9J6A8T6</accession>
<dbReference type="PANTHER" id="PTHR46238:SF8">
    <property type="entry name" value="ENDONUCLEASE_EXONUCLEASE_PHOSPHATASE DOMAIN-CONTAINING PROTEIN"/>
    <property type="match status" value="1"/>
</dbReference>
<dbReference type="AlphaFoldDB" id="A0A9J6A8T6"/>
<proteinExistence type="predicted"/>
<dbReference type="EMBL" id="JACXVP010000002">
    <property type="protein sequence ID" value="KAG5620699.1"/>
    <property type="molecule type" value="Genomic_DNA"/>
</dbReference>
<gene>
    <name evidence="1" type="ORF">H5410_005917</name>
</gene>
<keyword evidence="2" id="KW-1185">Reference proteome</keyword>
<sequence length="220" mass="26471">MEKYRERKTDLHMVFINLEKAYTKPQEKSFGNVWSLKVYWWLTLGQYRICMREPRLGCLQERDFRFLSLIHGNEEIDDVVTYRIGVAWMKWRLASGVLCDKNIPPKLKGKFYRVVARPTLSYEAKCWPVKNSQQVQKTQVAEMRMLRWMCGHTRNDTIRNVNIRDKAEMASMVDKMREGRLRWFGHVKRQYVDALLRRCEMLVIVGSRRGRGRPKKYWEM</sequence>
<dbReference type="PANTHER" id="PTHR46238">
    <property type="entry name" value="REVERSE TRANSCRIPTASE DOMAIN-CONTAINING PROTEIN"/>
    <property type="match status" value="1"/>
</dbReference>
<comment type="caution">
    <text evidence="1">The sequence shown here is derived from an EMBL/GenBank/DDBJ whole genome shotgun (WGS) entry which is preliminary data.</text>
</comment>
<dbReference type="OrthoDB" id="1298065at2759"/>
<dbReference type="Proteomes" id="UP000824120">
    <property type="component" value="Chromosome 2"/>
</dbReference>